<protein>
    <submittedName>
        <fullName evidence="2">Antibiotic biosynthesis monooxygenase</fullName>
    </submittedName>
</protein>
<dbReference type="PROSITE" id="PS51725">
    <property type="entry name" value="ABM"/>
    <property type="match status" value="1"/>
</dbReference>
<proteinExistence type="predicted"/>
<reference evidence="2 3" key="1">
    <citation type="journal article" date="2014" name="Int. J. Syst. Evol. Microbiol.">
        <title>Nocardioides zeae sp. nov., isolated from the stem of Zea mays.</title>
        <authorList>
            <person name="Glaeser S.P."/>
            <person name="McInroy J.A."/>
            <person name="Busse H.J."/>
            <person name="Kampfer P."/>
        </authorList>
    </citation>
    <scope>NUCLEOTIDE SEQUENCE [LARGE SCALE GENOMIC DNA]</scope>
    <source>
        <strain evidence="2 3">JCM 30728</strain>
    </source>
</reference>
<evidence type="ECO:0000313" key="3">
    <source>
        <dbReference type="Proteomes" id="UP000468687"/>
    </source>
</evidence>
<dbReference type="InterPro" id="IPR050744">
    <property type="entry name" value="AI-2_Isomerase_LsrG"/>
</dbReference>
<dbReference type="PANTHER" id="PTHR33336">
    <property type="entry name" value="QUINOL MONOOXYGENASE YGIN-RELATED"/>
    <property type="match status" value="1"/>
</dbReference>
<dbReference type="PANTHER" id="PTHR33336:SF3">
    <property type="entry name" value="ABM DOMAIN-CONTAINING PROTEIN"/>
    <property type="match status" value="1"/>
</dbReference>
<dbReference type="AlphaFoldDB" id="A0A6P0HN83"/>
<dbReference type="EMBL" id="JAAGXA010000014">
    <property type="protein sequence ID" value="NEN80091.1"/>
    <property type="molecule type" value="Genomic_DNA"/>
</dbReference>
<dbReference type="Proteomes" id="UP000468687">
    <property type="component" value="Unassembled WGS sequence"/>
</dbReference>
<evidence type="ECO:0000259" key="1">
    <source>
        <dbReference type="PROSITE" id="PS51725"/>
    </source>
</evidence>
<keyword evidence="3" id="KW-1185">Reference proteome</keyword>
<feature type="domain" description="ABM" evidence="1">
    <location>
        <begin position="2"/>
        <end position="90"/>
    </location>
</feature>
<dbReference type="RefSeq" id="WP_163773721.1">
    <property type="nucleotide sequence ID" value="NZ_JAAGXA010000014.1"/>
</dbReference>
<keyword evidence="2" id="KW-0503">Monooxygenase</keyword>
<dbReference type="Gene3D" id="3.30.70.100">
    <property type="match status" value="1"/>
</dbReference>
<gene>
    <name evidence="2" type="ORF">G3T38_17650</name>
</gene>
<accession>A0A6P0HN83</accession>
<dbReference type="SUPFAM" id="SSF54909">
    <property type="entry name" value="Dimeric alpha+beta barrel"/>
    <property type="match status" value="1"/>
</dbReference>
<name>A0A6P0HN83_9ACTN</name>
<keyword evidence="2" id="KW-0560">Oxidoreductase</keyword>
<evidence type="ECO:0000313" key="2">
    <source>
        <dbReference type="EMBL" id="NEN80091.1"/>
    </source>
</evidence>
<comment type="caution">
    <text evidence="2">The sequence shown here is derived from an EMBL/GenBank/DDBJ whole genome shotgun (WGS) entry which is preliminary data.</text>
</comment>
<dbReference type="InterPro" id="IPR007138">
    <property type="entry name" value="ABM_dom"/>
</dbReference>
<dbReference type="Pfam" id="PF03992">
    <property type="entry name" value="ABM"/>
    <property type="match status" value="1"/>
</dbReference>
<dbReference type="InterPro" id="IPR011008">
    <property type="entry name" value="Dimeric_a/b-barrel"/>
</dbReference>
<sequence>MIFITAVFDVLPEHADDWPEISREFTEACNAEPGCKWFFWSRSVTDPHQYVLVEAFDDGDAGAAHVQSDHFKAAQEKLPRYLAATPRIVSQDVDADGWSELGEMAVDRG</sequence>
<dbReference type="GO" id="GO:0004497">
    <property type="term" value="F:monooxygenase activity"/>
    <property type="evidence" value="ECO:0007669"/>
    <property type="project" value="UniProtKB-KW"/>
</dbReference>
<organism evidence="2 3">
    <name type="scientific">Nocardioides zeae</name>
    <dbReference type="NCBI Taxonomy" id="1457234"/>
    <lineage>
        <taxon>Bacteria</taxon>
        <taxon>Bacillati</taxon>
        <taxon>Actinomycetota</taxon>
        <taxon>Actinomycetes</taxon>
        <taxon>Propionibacteriales</taxon>
        <taxon>Nocardioidaceae</taxon>
        <taxon>Nocardioides</taxon>
    </lineage>
</organism>